<dbReference type="EMBL" id="CP027432">
    <property type="protein sequence ID" value="QCI28612.1"/>
    <property type="molecule type" value="Genomic_DNA"/>
</dbReference>
<reference evidence="3" key="3">
    <citation type="submission" date="2019-06" db="EMBL/GenBank/DDBJ databases">
        <title>A comparative analysis of the Nautiliaceae.</title>
        <authorList>
            <person name="Grosche A."/>
            <person name="Smedile F."/>
            <person name="Vetriani C."/>
        </authorList>
    </citation>
    <scope>NUCLEOTIDE SEQUENCE</scope>
    <source>
        <strain evidence="3">TB6</strain>
    </source>
</reference>
<protein>
    <submittedName>
        <fullName evidence="4">YigZ family protein</fullName>
    </submittedName>
</protein>
<dbReference type="SUPFAM" id="SSF54211">
    <property type="entry name" value="Ribosomal protein S5 domain 2-like"/>
    <property type="match status" value="1"/>
</dbReference>
<reference evidence="6" key="1">
    <citation type="submission" date="2018-03" db="EMBL/GenBank/DDBJ databases">
        <title>A comparative analysis of the Nautiliaceae.</title>
        <authorList>
            <person name="Grosche A."/>
            <person name="Smedile F."/>
            <person name="Vetriani C."/>
        </authorList>
    </citation>
    <scope>NUCLEOTIDE SEQUENCE [LARGE SCALE GENOMIC DNA]</scope>
    <source>
        <strain evidence="6">TB6</strain>
    </source>
</reference>
<evidence type="ECO:0000313" key="3">
    <source>
        <dbReference type="EMBL" id="QCI28612.1"/>
    </source>
</evidence>
<dbReference type="GO" id="GO:0005737">
    <property type="term" value="C:cytoplasm"/>
    <property type="evidence" value="ECO:0007669"/>
    <property type="project" value="TreeGrafter"/>
</dbReference>
<dbReference type="InterPro" id="IPR036956">
    <property type="entry name" value="Impact_N_sf"/>
</dbReference>
<evidence type="ECO:0000256" key="1">
    <source>
        <dbReference type="ARBA" id="ARBA00007665"/>
    </source>
</evidence>
<dbReference type="Proteomes" id="UP000272781">
    <property type="component" value="Unassembled WGS sequence"/>
</dbReference>
<keyword evidence="6" id="KW-1185">Reference proteome</keyword>
<dbReference type="PANTHER" id="PTHR16301">
    <property type="entry name" value="IMPACT-RELATED"/>
    <property type="match status" value="1"/>
</dbReference>
<gene>
    <name evidence="3" type="ORF">C6V80_06430</name>
    <name evidence="4" type="ORF">EDC58_0138</name>
</gene>
<evidence type="ECO:0000259" key="2">
    <source>
        <dbReference type="Pfam" id="PF01205"/>
    </source>
</evidence>
<dbReference type="RefSeq" id="WP_123351574.1">
    <property type="nucleotide sequence ID" value="NZ_CP027432.2"/>
</dbReference>
<comment type="similarity">
    <text evidence="1">Belongs to the IMPACT family.</text>
</comment>
<dbReference type="InterPro" id="IPR020568">
    <property type="entry name" value="Ribosomal_Su5_D2-typ_SF"/>
</dbReference>
<dbReference type="Pfam" id="PF01205">
    <property type="entry name" value="Impact_N"/>
    <property type="match status" value="1"/>
</dbReference>
<name>A0AAJ4RDN7_9BACT</name>
<reference evidence="4 5" key="2">
    <citation type="submission" date="2018-11" db="EMBL/GenBank/DDBJ databases">
        <title>Genomic Encyclopedia of Type Strains, Phase IV (KMG-IV): sequencing the most valuable type-strain genomes for metagenomic binning, comparative biology and taxonomic classification.</title>
        <authorList>
            <person name="Goeker M."/>
        </authorList>
    </citation>
    <scope>NUCLEOTIDE SEQUENCE [LARGE SCALE GENOMIC DNA]</scope>
    <source>
        <strain evidence="4 5">DSM 27783</strain>
    </source>
</reference>
<dbReference type="InterPro" id="IPR001498">
    <property type="entry name" value="Impact_N"/>
</dbReference>
<feature type="domain" description="Impact N-terminal" evidence="2">
    <location>
        <begin position="15"/>
        <end position="119"/>
    </location>
</feature>
<accession>A0AAJ4RDN7</accession>
<evidence type="ECO:0000313" key="4">
    <source>
        <dbReference type="EMBL" id="ROR40659.1"/>
    </source>
</evidence>
<organism evidence="4 5">
    <name type="scientific">Caminibacter pacificus</name>
    <dbReference type="NCBI Taxonomy" id="1424653"/>
    <lineage>
        <taxon>Bacteria</taxon>
        <taxon>Pseudomonadati</taxon>
        <taxon>Campylobacterota</taxon>
        <taxon>Epsilonproteobacteria</taxon>
        <taxon>Nautiliales</taxon>
        <taxon>Nautiliaceae</taxon>
        <taxon>Caminibacter</taxon>
    </lineage>
</organism>
<sequence length="184" mass="20968">MKTVNKLFAASIEVKKSKFHSFLVPFSSFEETLNDLKKRHPKANHHVTAFRYLNEHNQIVEGSSDDGEPRGSSGRPTLKVLQGHNLINVGIITVRYFGGILLGVGGLVKAYSDAANEVIKRAELIEYKQVFEYDFSVAYDKTREIEYILKKLDVYVVDRGFGSEGIEYKIRDDIEKIKKIKEIL</sequence>
<dbReference type="InterPro" id="IPR023582">
    <property type="entry name" value="Impact"/>
</dbReference>
<evidence type="ECO:0000313" key="5">
    <source>
        <dbReference type="Proteomes" id="UP000272781"/>
    </source>
</evidence>
<dbReference type="Gene3D" id="3.30.230.30">
    <property type="entry name" value="Impact, N-terminal domain"/>
    <property type="match status" value="1"/>
</dbReference>
<evidence type="ECO:0000313" key="6">
    <source>
        <dbReference type="Proteomes" id="UP000298805"/>
    </source>
</evidence>
<dbReference type="AlphaFoldDB" id="A0AAJ4RDN7"/>
<dbReference type="EMBL" id="RJVK01000001">
    <property type="protein sequence ID" value="ROR40659.1"/>
    <property type="molecule type" value="Genomic_DNA"/>
</dbReference>
<dbReference type="GO" id="GO:0006446">
    <property type="term" value="P:regulation of translational initiation"/>
    <property type="evidence" value="ECO:0007669"/>
    <property type="project" value="TreeGrafter"/>
</dbReference>
<dbReference type="PANTHER" id="PTHR16301:SF20">
    <property type="entry name" value="IMPACT FAMILY MEMBER YIGZ"/>
    <property type="match status" value="1"/>
</dbReference>
<dbReference type="Proteomes" id="UP000298805">
    <property type="component" value="Chromosome"/>
</dbReference>
<proteinExistence type="inferred from homology"/>